<evidence type="ECO:0000256" key="1">
    <source>
        <dbReference type="SAM" id="MobiDB-lite"/>
    </source>
</evidence>
<keyword evidence="2" id="KW-0732">Signal</keyword>
<evidence type="ECO:0000313" key="3">
    <source>
        <dbReference type="EMBL" id="SNR75856.1"/>
    </source>
</evidence>
<proteinExistence type="predicted"/>
<gene>
    <name evidence="3" type="ORF">SAMN06265355_106316</name>
</gene>
<evidence type="ECO:0000313" key="4">
    <source>
        <dbReference type="Proteomes" id="UP000198420"/>
    </source>
</evidence>
<feature type="compositionally biased region" description="Basic and acidic residues" evidence="1">
    <location>
        <begin position="30"/>
        <end position="39"/>
    </location>
</feature>
<sequence>MALRFTSRAAGALAVTALAMAFLTSGCGGDDKDGGDEVFRPPSPSPSATAQEDSDPGAREGVEGARAALQAFLRGQAAGDPAVCRYVAKDGDFVRGPALRGDCPSGVRNTPHLVRPQERQALRTLTVKGGRLSDEEAVIPFSALHWTSGAMTERTLQGEFTLRRDGEIWQIVK</sequence>
<accession>A0A238YX61</accession>
<protein>
    <recommendedName>
        <fullName evidence="5">Lipoprotein</fullName>
    </recommendedName>
</protein>
<keyword evidence="4" id="KW-1185">Reference proteome</keyword>
<organism evidence="3 4">
    <name type="scientific">Actinomadura mexicana</name>
    <dbReference type="NCBI Taxonomy" id="134959"/>
    <lineage>
        <taxon>Bacteria</taxon>
        <taxon>Bacillati</taxon>
        <taxon>Actinomycetota</taxon>
        <taxon>Actinomycetes</taxon>
        <taxon>Streptosporangiales</taxon>
        <taxon>Thermomonosporaceae</taxon>
        <taxon>Actinomadura</taxon>
    </lineage>
</organism>
<name>A0A238YX61_9ACTN</name>
<reference evidence="4" key="1">
    <citation type="submission" date="2017-06" db="EMBL/GenBank/DDBJ databases">
        <authorList>
            <person name="Varghese N."/>
            <person name="Submissions S."/>
        </authorList>
    </citation>
    <scope>NUCLEOTIDE SEQUENCE [LARGE SCALE GENOMIC DNA]</scope>
    <source>
        <strain evidence="4">DSM 44485</strain>
    </source>
</reference>
<dbReference type="RefSeq" id="WP_089312883.1">
    <property type="nucleotide sequence ID" value="NZ_FZNP01000006.1"/>
</dbReference>
<feature type="region of interest" description="Disordered" evidence="1">
    <location>
        <begin position="30"/>
        <end position="62"/>
    </location>
</feature>
<dbReference type="Proteomes" id="UP000198420">
    <property type="component" value="Unassembled WGS sequence"/>
</dbReference>
<dbReference type="PROSITE" id="PS51257">
    <property type="entry name" value="PROKAR_LIPOPROTEIN"/>
    <property type="match status" value="1"/>
</dbReference>
<dbReference type="OrthoDB" id="3480038at2"/>
<evidence type="ECO:0000256" key="2">
    <source>
        <dbReference type="SAM" id="SignalP"/>
    </source>
</evidence>
<feature type="chain" id="PRO_5012421320" description="Lipoprotein" evidence="2">
    <location>
        <begin position="22"/>
        <end position="173"/>
    </location>
</feature>
<feature type="signal peptide" evidence="2">
    <location>
        <begin position="1"/>
        <end position="21"/>
    </location>
</feature>
<dbReference type="EMBL" id="FZNP01000006">
    <property type="protein sequence ID" value="SNR75856.1"/>
    <property type="molecule type" value="Genomic_DNA"/>
</dbReference>
<dbReference type="AlphaFoldDB" id="A0A238YX61"/>
<evidence type="ECO:0008006" key="5">
    <source>
        <dbReference type="Google" id="ProtNLM"/>
    </source>
</evidence>